<keyword evidence="1" id="KW-1133">Transmembrane helix</keyword>
<dbReference type="GO" id="GO:0019031">
    <property type="term" value="C:viral envelope"/>
    <property type="evidence" value="ECO:0007669"/>
    <property type="project" value="InterPro"/>
</dbReference>
<feature type="transmembrane region" description="Helical" evidence="1">
    <location>
        <begin position="40"/>
        <end position="64"/>
    </location>
</feature>
<proteinExistence type="predicted"/>
<dbReference type="Pfam" id="PF00951">
    <property type="entry name" value="Arteri_Gl"/>
    <property type="match status" value="1"/>
</dbReference>
<dbReference type="InterPro" id="IPR001332">
    <property type="entry name" value="Arteri_GP5"/>
</dbReference>
<keyword evidence="1" id="KW-0812">Transmembrane</keyword>
<evidence type="ECO:0000313" key="3">
    <source>
        <dbReference type="Proteomes" id="UP000501345"/>
    </source>
</evidence>
<dbReference type="Proteomes" id="UP000501345">
    <property type="component" value="Segment"/>
</dbReference>
<evidence type="ECO:0000313" key="2">
    <source>
        <dbReference type="EMBL" id="ATP66650.1"/>
    </source>
</evidence>
<sequence>MGSLDDFCGDATAVQKVILAFSITYTPVMIYLLKVSRGRLLGVLHFIIFVNCAFTFGYMVFYNFKSTNTVALSMGAVIALLWGLYTLMELVRFLRDRCRLCFLGRKYILAPASHVESALGLHKISTTGNTSYVVKKPGLTSVNGTLVPGVKSLVISGKRAVRQGVVNLVKYAK</sequence>
<evidence type="ECO:0000256" key="1">
    <source>
        <dbReference type="SAM" id="Phobius"/>
    </source>
</evidence>
<feature type="transmembrane region" description="Helical" evidence="1">
    <location>
        <begin position="70"/>
        <end position="87"/>
    </location>
</feature>
<reference evidence="2 3" key="1">
    <citation type="journal article" date="2018" name="Microbiome">
        <title>Comparative analysis of rodent and small mammal viromes to better understand the wildlife origin of emerging infectious diseases.</title>
        <authorList>
            <person name="Wu Z."/>
            <person name="Lu L."/>
            <person name="Du J."/>
            <person name="Yang L."/>
            <person name="Ren X."/>
            <person name="Liu B."/>
            <person name="Jiang J."/>
            <person name="Yang J."/>
            <person name="Dong J."/>
            <person name="Sun L."/>
            <person name="Zhu Y."/>
            <person name="Li Y."/>
            <person name="Zheng D."/>
            <person name="Zhang C."/>
            <person name="Su H."/>
            <person name="Zheng Y."/>
            <person name="Zhou H."/>
            <person name="Zhu G."/>
            <person name="Li H."/>
            <person name="Chmura A."/>
            <person name="Yang F."/>
            <person name="Daszak P."/>
            <person name="Wang J."/>
            <person name="Liu Q."/>
            <person name="Jin Q."/>
        </authorList>
    </citation>
    <scope>NUCLEOTIDE SEQUENCE [LARGE SCALE GENOMIC DNA]</scope>
    <source>
        <strain evidence="2">RtClan-Arterivirus/GZ2015</strain>
    </source>
</reference>
<organism evidence="2 3">
    <name type="scientific">RtClan arterivirus</name>
    <dbReference type="NCBI Taxonomy" id="2847271"/>
    <lineage>
        <taxon>Viruses</taxon>
        <taxon>Riboviria</taxon>
        <taxon>Orthornavirae</taxon>
        <taxon>Pisuviricota</taxon>
        <taxon>Pisoniviricetes</taxon>
        <taxon>Nidovirales</taxon>
        <taxon>Arnidovirineae</taxon>
        <taxon>Arteriviridae</taxon>
        <taxon>Variarterivirinae</taxon>
        <taxon>Nuarterivirus</taxon>
        <taxon>Nuarterivirus guemel</taxon>
    </lineage>
</organism>
<feature type="transmembrane region" description="Helical" evidence="1">
    <location>
        <begin position="13"/>
        <end position="33"/>
    </location>
</feature>
<accession>A0A2H4MWQ1</accession>
<protein>
    <submittedName>
        <fullName evidence="2">Membrane protein</fullName>
    </submittedName>
</protein>
<keyword evidence="1" id="KW-0472">Membrane</keyword>
<dbReference type="EMBL" id="KY369969">
    <property type="protein sequence ID" value="ATP66650.1"/>
    <property type="molecule type" value="Genomic_RNA"/>
</dbReference>
<keyword evidence="3" id="KW-1185">Reference proteome</keyword>
<name>A0A2H4MWQ1_9NIDO</name>